<dbReference type="EMBL" id="JADQTO010000004">
    <property type="protein sequence ID" value="MBG0561617.1"/>
    <property type="molecule type" value="Genomic_DNA"/>
</dbReference>
<dbReference type="InterPro" id="IPR001173">
    <property type="entry name" value="Glyco_trans_2-like"/>
</dbReference>
<comment type="subcellular location">
    <subcellularLocation>
        <location evidence="1">Cell membrane</location>
        <topology evidence="1">Peripheral membrane protein</topology>
    </subcellularLocation>
</comment>
<gene>
    <name evidence="8" type="ORF">I4J89_09100</name>
</gene>
<dbReference type="CDD" id="cd00761">
    <property type="entry name" value="Glyco_tranf_GTA_type"/>
    <property type="match status" value="1"/>
</dbReference>
<organism evidence="8 9">
    <name type="scientific">Actinoplanes aureus</name>
    <dbReference type="NCBI Taxonomy" id="2792083"/>
    <lineage>
        <taxon>Bacteria</taxon>
        <taxon>Bacillati</taxon>
        <taxon>Actinomycetota</taxon>
        <taxon>Actinomycetes</taxon>
        <taxon>Micromonosporales</taxon>
        <taxon>Micromonosporaceae</taxon>
        <taxon>Actinoplanes</taxon>
    </lineage>
</organism>
<keyword evidence="3" id="KW-1003">Cell membrane</keyword>
<dbReference type="Gene3D" id="3.40.50.12580">
    <property type="match status" value="1"/>
</dbReference>
<dbReference type="PANTHER" id="PTHR37316:SF3">
    <property type="entry name" value="TEICHOIC ACID GLYCEROL-PHOSPHATE TRANSFERASE"/>
    <property type="match status" value="1"/>
</dbReference>
<evidence type="ECO:0000256" key="1">
    <source>
        <dbReference type="ARBA" id="ARBA00004202"/>
    </source>
</evidence>
<evidence type="ECO:0000259" key="7">
    <source>
        <dbReference type="Pfam" id="PF00535"/>
    </source>
</evidence>
<name>A0A931C589_9ACTN</name>
<dbReference type="PANTHER" id="PTHR37316">
    <property type="entry name" value="TEICHOIC ACID GLYCEROL-PHOSPHATE PRIMASE"/>
    <property type="match status" value="1"/>
</dbReference>
<proteinExistence type="inferred from homology"/>
<dbReference type="InterPro" id="IPR043148">
    <property type="entry name" value="TagF_C"/>
</dbReference>
<evidence type="ECO:0000256" key="2">
    <source>
        <dbReference type="ARBA" id="ARBA00010488"/>
    </source>
</evidence>
<evidence type="ECO:0000256" key="4">
    <source>
        <dbReference type="ARBA" id="ARBA00022679"/>
    </source>
</evidence>
<keyword evidence="5" id="KW-0777">Teichoic acid biosynthesis</keyword>
<comment type="caution">
    <text evidence="8">The sequence shown here is derived from an EMBL/GenBank/DDBJ whole genome shotgun (WGS) entry which is preliminary data.</text>
</comment>
<dbReference type="Pfam" id="PF00535">
    <property type="entry name" value="Glycos_transf_2"/>
    <property type="match status" value="1"/>
</dbReference>
<keyword evidence="4" id="KW-0808">Transferase</keyword>
<dbReference type="InterPro" id="IPR007554">
    <property type="entry name" value="Glycerophosphate_synth"/>
</dbReference>
<dbReference type="Pfam" id="PF04464">
    <property type="entry name" value="Glyphos_transf"/>
    <property type="match status" value="1"/>
</dbReference>
<comment type="similarity">
    <text evidence="2">Belongs to the CDP-glycerol glycerophosphotransferase family.</text>
</comment>
<protein>
    <submittedName>
        <fullName evidence="8">CDP-glycerol glycerophosphotransferase family protein</fullName>
    </submittedName>
</protein>
<accession>A0A931C589</accession>
<evidence type="ECO:0000313" key="8">
    <source>
        <dbReference type="EMBL" id="MBG0561617.1"/>
    </source>
</evidence>
<dbReference type="GO" id="GO:0047355">
    <property type="term" value="F:CDP-glycerol glycerophosphotransferase activity"/>
    <property type="evidence" value="ECO:0007669"/>
    <property type="project" value="InterPro"/>
</dbReference>
<evidence type="ECO:0000313" key="9">
    <source>
        <dbReference type="Proteomes" id="UP000598146"/>
    </source>
</evidence>
<evidence type="ECO:0000256" key="5">
    <source>
        <dbReference type="ARBA" id="ARBA00022944"/>
    </source>
</evidence>
<dbReference type="GO" id="GO:0005886">
    <property type="term" value="C:plasma membrane"/>
    <property type="evidence" value="ECO:0007669"/>
    <property type="project" value="UniProtKB-SubCell"/>
</dbReference>
<feature type="domain" description="Glycosyltransferase 2-like" evidence="7">
    <location>
        <begin position="6"/>
        <end position="135"/>
    </location>
</feature>
<reference evidence="8" key="1">
    <citation type="submission" date="2020-11" db="EMBL/GenBank/DDBJ databases">
        <title>Isolation and identification of active actinomycetes.</title>
        <authorList>
            <person name="Sun X."/>
        </authorList>
    </citation>
    <scope>NUCLEOTIDE SEQUENCE</scope>
    <source>
        <strain evidence="8">NEAU-A11</strain>
    </source>
</reference>
<dbReference type="Gene3D" id="3.90.550.10">
    <property type="entry name" value="Spore Coat Polysaccharide Biosynthesis Protein SpsA, Chain A"/>
    <property type="match status" value="1"/>
</dbReference>
<keyword evidence="6" id="KW-0472">Membrane</keyword>
<dbReference type="RefSeq" id="WP_196413429.1">
    <property type="nucleotide sequence ID" value="NZ_JADQTO010000004.1"/>
</dbReference>
<dbReference type="InterPro" id="IPR051612">
    <property type="entry name" value="Teichoic_Acid_Biosynth"/>
</dbReference>
<dbReference type="AlphaFoldDB" id="A0A931C589"/>
<keyword evidence="9" id="KW-1185">Reference proteome</keyword>
<dbReference type="SUPFAM" id="SSF53756">
    <property type="entry name" value="UDP-Glycosyltransferase/glycogen phosphorylase"/>
    <property type="match status" value="1"/>
</dbReference>
<dbReference type="GO" id="GO:0019350">
    <property type="term" value="P:teichoic acid biosynthetic process"/>
    <property type="evidence" value="ECO:0007669"/>
    <property type="project" value="UniProtKB-KW"/>
</dbReference>
<dbReference type="Gene3D" id="3.40.50.11820">
    <property type="match status" value="1"/>
</dbReference>
<sequence length="694" mass="77512">MPNFLSVIVPAWNVQGYLTECLDSVLRQQRVTEVELVAVDDASPDHVGELLDERAAADPRLVALHLDSNGGPGAARNAGLDRATGEYVWFVDGDDRIVPDSLAVIEARILEEKPDVLVVGVARERWNRKVSRWLTPSGPRTGAEALTVAAPPVGALLVRRQFLVDSGIRFERGLYEDVSFAYAVLAATDNVATVEPACYVHRLDRQGSSRSGRSARHADAVTQYDRALSLPVLAAASPEVRRRAVHHAAGELYRILDKVPAKARRGMFDRISELLRKHEAGSPAAGSYPAYRVLRAGRRLAGGLIRKPRRALRSGRVTLRKAGLRAYYHWQLRLPIDENLAVYGAYWYRGYSCNPAAIYEKARELVPQVRGVWVVKPGAQAVPADVPTVAPGTRAYFRTLARAKYMINNATFPPYVVKRQGQIQVQTHHGTPLKTMGLDQPRFPASLKNFNAERMRRNLDKWDFSVTANRHTTLLWDRQFPIKGETLETGYPRNDRLALATDRDVAAARAELGIEPGEQVVLYAPTHREWHSTFTSLLDVDALAEALGPNARILLRGHYFYDSLGFPPQHPRVLDVSTHPSVETLAIASDALITDFSSVMFDYAVLDRPVIIFAPDWEIYQAVRGVSFDLEAEHPGTFVRTFDELVDAFRSGAIDDEPARRARTRFRQRFCSLEDGHAAERVVRRVFLNEKIDG</sequence>
<dbReference type="SUPFAM" id="SSF53448">
    <property type="entry name" value="Nucleotide-diphospho-sugar transferases"/>
    <property type="match status" value="1"/>
</dbReference>
<dbReference type="InterPro" id="IPR043149">
    <property type="entry name" value="TagF_N"/>
</dbReference>
<dbReference type="Proteomes" id="UP000598146">
    <property type="component" value="Unassembled WGS sequence"/>
</dbReference>
<evidence type="ECO:0000256" key="6">
    <source>
        <dbReference type="ARBA" id="ARBA00023136"/>
    </source>
</evidence>
<evidence type="ECO:0000256" key="3">
    <source>
        <dbReference type="ARBA" id="ARBA00022475"/>
    </source>
</evidence>
<dbReference type="InterPro" id="IPR029044">
    <property type="entry name" value="Nucleotide-diphossugar_trans"/>
</dbReference>